<evidence type="ECO:0000256" key="5">
    <source>
        <dbReference type="ARBA" id="ARBA00022777"/>
    </source>
</evidence>
<comment type="caution">
    <text evidence="10">The sequence shown here is derived from an EMBL/GenBank/DDBJ whole genome shotgun (WGS) entry which is preliminary data.</text>
</comment>
<evidence type="ECO:0000256" key="6">
    <source>
        <dbReference type="ARBA" id="ARBA00022840"/>
    </source>
</evidence>
<evidence type="ECO:0000313" key="11">
    <source>
        <dbReference type="Proteomes" id="UP000275401"/>
    </source>
</evidence>
<keyword evidence="4 7" id="KW-0547">Nucleotide-binding</keyword>
<dbReference type="AlphaFoldDB" id="A0A3M8VGM4"/>
<evidence type="ECO:0000256" key="1">
    <source>
        <dbReference type="ARBA" id="ARBA00012513"/>
    </source>
</evidence>
<dbReference type="EC" id="2.7.11.1" evidence="1"/>
<name>A0A3M8VGM4_9ACTN</name>
<evidence type="ECO:0000256" key="2">
    <source>
        <dbReference type="ARBA" id="ARBA00022527"/>
    </source>
</evidence>
<dbReference type="RefSeq" id="WP_123104985.1">
    <property type="nucleotide sequence ID" value="NZ_RIBZ01000332.1"/>
</dbReference>
<dbReference type="SMART" id="SM00220">
    <property type="entry name" value="S_TKc"/>
    <property type="match status" value="1"/>
</dbReference>
<dbReference type="Gene3D" id="3.30.200.20">
    <property type="entry name" value="Phosphorylase Kinase, domain 1"/>
    <property type="match status" value="1"/>
</dbReference>
<evidence type="ECO:0000256" key="3">
    <source>
        <dbReference type="ARBA" id="ARBA00022679"/>
    </source>
</evidence>
<dbReference type="PANTHER" id="PTHR43289">
    <property type="entry name" value="MITOGEN-ACTIVATED PROTEIN KINASE KINASE KINASE 20-RELATED"/>
    <property type="match status" value="1"/>
</dbReference>
<keyword evidence="6 7" id="KW-0067">ATP-binding</keyword>
<dbReference type="Gene3D" id="2.60.120.430">
    <property type="entry name" value="Galactose-binding lectin"/>
    <property type="match status" value="1"/>
</dbReference>
<evidence type="ECO:0000259" key="9">
    <source>
        <dbReference type="PROSITE" id="PS50011"/>
    </source>
</evidence>
<dbReference type="InterPro" id="IPR017441">
    <property type="entry name" value="Protein_kinase_ATP_BS"/>
</dbReference>
<feature type="compositionally biased region" description="Polar residues" evidence="8">
    <location>
        <begin position="403"/>
        <end position="412"/>
    </location>
</feature>
<protein>
    <recommendedName>
        <fullName evidence="1">non-specific serine/threonine protein kinase</fullName>
        <ecNumber evidence="1">2.7.11.1</ecNumber>
    </recommendedName>
</protein>
<evidence type="ECO:0000313" key="10">
    <source>
        <dbReference type="EMBL" id="RNG16678.1"/>
    </source>
</evidence>
<dbReference type="Gene3D" id="1.10.510.10">
    <property type="entry name" value="Transferase(Phosphotransferase) domain 1"/>
    <property type="match status" value="1"/>
</dbReference>
<evidence type="ECO:0000256" key="4">
    <source>
        <dbReference type="ARBA" id="ARBA00022741"/>
    </source>
</evidence>
<feature type="region of interest" description="Disordered" evidence="8">
    <location>
        <begin position="374"/>
        <end position="419"/>
    </location>
</feature>
<sequence length="530" mass="56432">MRSAGEGRLIAERYLLLDRLGRGGMGTVWRARDHVLEREVAVKELHVSSDGDEHHRRLRRAVREARTVARVHHPHVVGVHDLVEYDDRLWITMELIDGPSLDRHLAAVGPLSPPHTAALGLQLLSALEAVHAIGALHRDIKPANVLLRRDGSAVLTDFGIAALEGDDSLTTAGELLGSIGYMAPERLTADEVGPPSDLWALGATLSAVASGVAPFHRTTQAAALHAVTFAEPNIPERVGPLRPIVEALLHKSPDQRPSAAAVRDALRQVADGAEPEPLTTPSDGVRIAETHAATVRVPQTVADASQSDTATMTGIRSPGTAPTLVGVGPEPTVVDRSAAPPPRRRRVRWWWPVAAGAASALITGLFLALTDAPPSGADDGPSDARATPVTSAAPTPTTTTTTLSVQSAQGWQRPTRARLRRGDTVTVRYSTGTWTVDSGLLPGVGPLGHSAADDETLGFARDCKVDATAPFGTLLGRFSGNPKSLPSHRVKREWRFRAAREGTLELRINDGDTCLDDNEGALRVSVLVTR</sequence>
<dbReference type="PANTHER" id="PTHR43289:SF6">
    <property type="entry name" value="SERINE_THREONINE-PROTEIN KINASE NEKL-3"/>
    <property type="match status" value="1"/>
</dbReference>
<keyword evidence="11" id="KW-1185">Reference proteome</keyword>
<reference evidence="10 11" key="1">
    <citation type="submission" date="2018-11" db="EMBL/GenBank/DDBJ databases">
        <title>The Potential of Streptomyces as Biocontrol Agents against the Tomato grey mould, Botrytis cinerea (Gray mold) Frontiers in Microbiology.</title>
        <authorList>
            <person name="Li D."/>
        </authorList>
    </citation>
    <scope>NUCLEOTIDE SEQUENCE [LARGE SCALE GENOMIC DNA]</scope>
    <source>
        <strain evidence="10 11">NEAU-LD23</strain>
    </source>
</reference>
<dbReference type="GO" id="GO:0004674">
    <property type="term" value="F:protein serine/threonine kinase activity"/>
    <property type="evidence" value="ECO:0007669"/>
    <property type="project" value="UniProtKB-KW"/>
</dbReference>
<accession>A0A3M8VGM4</accession>
<dbReference type="GO" id="GO:0005524">
    <property type="term" value="F:ATP binding"/>
    <property type="evidence" value="ECO:0007669"/>
    <property type="project" value="UniProtKB-UniRule"/>
</dbReference>
<feature type="compositionally biased region" description="Polar residues" evidence="8">
    <location>
        <begin position="304"/>
        <end position="314"/>
    </location>
</feature>
<evidence type="ECO:0000256" key="7">
    <source>
        <dbReference type="PROSITE-ProRule" id="PRU10141"/>
    </source>
</evidence>
<keyword evidence="3" id="KW-0808">Transferase</keyword>
<feature type="domain" description="Protein kinase" evidence="9">
    <location>
        <begin position="14"/>
        <end position="279"/>
    </location>
</feature>
<gene>
    <name evidence="10" type="ORF">EEJ42_30300</name>
</gene>
<dbReference type="InterPro" id="IPR011009">
    <property type="entry name" value="Kinase-like_dom_sf"/>
</dbReference>
<organism evidence="10 11">
    <name type="scientific">Streptomyces botrytidirepellens</name>
    <dbReference type="NCBI Taxonomy" id="2486417"/>
    <lineage>
        <taxon>Bacteria</taxon>
        <taxon>Bacillati</taxon>
        <taxon>Actinomycetota</taxon>
        <taxon>Actinomycetes</taxon>
        <taxon>Kitasatosporales</taxon>
        <taxon>Streptomycetaceae</taxon>
        <taxon>Streptomyces</taxon>
    </lineage>
</organism>
<dbReference type="Pfam" id="PF00069">
    <property type="entry name" value="Pkinase"/>
    <property type="match status" value="1"/>
</dbReference>
<dbReference type="PROSITE" id="PS00107">
    <property type="entry name" value="PROTEIN_KINASE_ATP"/>
    <property type="match status" value="1"/>
</dbReference>
<dbReference type="Proteomes" id="UP000275401">
    <property type="component" value="Unassembled WGS sequence"/>
</dbReference>
<dbReference type="PROSITE" id="PS50011">
    <property type="entry name" value="PROTEIN_KINASE_DOM"/>
    <property type="match status" value="1"/>
</dbReference>
<evidence type="ECO:0000256" key="8">
    <source>
        <dbReference type="SAM" id="MobiDB-lite"/>
    </source>
</evidence>
<keyword evidence="5 10" id="KW-0418">Kinase</keyword>
<dbReference type="SUPFAM" id="SSF56112">
    <property type="entry name" value="Protein kinase-like (PK-like)"/>
    <property type="match status" value="1"/>
</dbReference>
<keyword evidence="2 10" id="KW-0723">Serine/threonine-protein kinase</keyword>
<proteinExistence type="predicted"/>
<dbReference type="InterPro" id="IPR000719">
    <property type="entry name" value="Prot_kinase_dom"/>
</dbReference>
<feature type="binding site" evidence="7">
    <location>
        <position position="43"/>
    </location>
    <ligand>
        <name>ATP</name>
        <dbReference type="ChEBI" id="CHEBI:30616"/>
    </ligand>
</feature>
<feature type="region of interest" description="Disordered" evidence="8">
    <location>
        <begin position="304"/>
        <end position="339"/>
    </location>
</feature>
<dbReference type="EMBL" id="RIBZ01000332">
    <property type="protein sequence ID" value="RNG16678.1"/>
    <property type="molecule type" value="Genomic_DNA"/>
</dbReference>
<feature type="compositionally biased region" description="Low complexity" evidence="8">
    <location>
        <begin position="386"/>
        <end position="402"/>
    </location>
</feature>
<dbReference type="CDD" id="cd14014">
    <property type="entry name" value="STKc_PknB_like"/>
    <property type="match status" value="1"/>
</dbReference>